<evidence type="ECO:0000256" key="4">
    <source>
        <dbReference type="ARBA" id="ARBA00022833"/>
    </source>
</evidence>
<evidence type="ECO:0000256" key="2">
    <source>
        <dbReference type="ARBA" id="ARBA00022679"/>
    </source>
</evidence>
<evidence type="ECO:0008006" key="6">
    <source>
        <dbReference type="Google" id="ProtNLM"/>
    </source>
</evidence>
<organism evidence="5">
    <name type="scientific">marine metagenome</name>
    <dbReference type="NCBI Taxonomy" id="408172"/>
    <lineage>
        <taxon>unclassified sequences</taxon>
        <taxon>metagenomes</taxon>
        <taxon>ecological metagenomes</taxon>
    </lineage>
</organism>
<keyword evidence="3" id="KW-0479">Metal-binding</keyword>
<dbReference type="GO" id="GO:0046872">
    <property type="term" value="F:metal ion binding"/>
    <property type="evidence" value="ECO:0007669"/>
    <property type="project" value="UniProtKB-KW"/>
</dbReference>
<dbReference type="InterPro" id="IPR008567">
    <property type="entry name" value="BKACE"/>
</dbReference>
<keyword evidence="4" id="KW-0862">Zinc</keyword>
<dbReference type="PANTHER" id="PTHR37418">
    <property type="entry name" value="3-KETO-5-AMINOHEXANOATE CLEAVAGE ENZYME-RELATED"/>
    <property type="match status" value="1"/>
</dbReference>
<evidence type="ECO:0000313" key="5">
    <source>
        <dbReference type="EMBL" id="SVE42863.1"/>
    </source>
</evidence>
<dbReference type="GO" id="GO:0043720">
    <property type="term" value="F:3-keto-5-aminohexanoate cleavage activity"/>
    <property type="evidence" value="ECO:0007669"/>
    <property type="project" value="InterPro"/>
</dbReference>
<feature type="non-terminal residue" evidence="5">
    <location>
        <position position="1"/>
    </location>
</feature>
<proteinExistence type="predicted"/>
<name>A0A383DEW4_9ZZZZ</name>
<accession>A0A383DEW4</accession>
<dbReference type="PANTHER" id="PTHR37418:SF2">
    <property type="entry name" value="3-KETO-5-AMINOHEXANOATE CLEAVAGE ENZYME"/>
    <property type="match status" value="1"/>
</dbReference>
<dbReference type="InterPro" id="IPR013785">
    <property type="entry name" value="Aldolase_TIM"/>
</dbReference>
<evidence type="ECO:0000256" key="3">
    <source>
        <dbReference type="ARBA" id="ARBA00022723"/>
    </source>
</evidence>
<protein>
    <recommendedName>
        <fullName evidence="6">3-keto-5-aminohexanoate cleavage enzyme</fullName>
    </recommendedName>
</protein>
<dbReference type="Gene3D" id="3.20.20.70">
    <property type="entry name" value="Aldolase class I"/>
    <property type="match status" value="1"/>
</dbReference>
<comment type="cofactor">
    <cofactor evidence="1">
        <name>Zn(2+)</name>
        <dbReference type="ChEBI" id="CHEBI:29105"/>
    </cofactor>
</comment>
<feature type="non-terminal residue" evidence="5">
    <location>
        <position position="236"/>
    </location>
</feature>
<dbReference type="EMBL" id="UINC01216641">
    <property type="protein sequence ID" value="SVE42863.1"/>
    <property type="molecule type" value="Genomic_DNA"/>
</dbReference>
<gene>
    <name evidence="5" type="ORF">METZ01_LOCUS495717</name>
</gene>
<keyword evidence="2" id="KW-0808">Transferase</keyword>
<reference evidence="5" key="1">
    <citation type="submission" date="2018-05" db="EMBL/GenBank/DDBJ databases">
        <authorList>
            <person name="Lanie J.A."/>
            <person name="Ng W.-L."/>
            <person name="Kazmierczak K.M."/>
            <person name="Andrzejewski T.M."/>
            <person name="Davidsen T.M."/>
            <person name="Wayne K.J."/>
            <person name="Tettelin H."/>
            <person name="Glass J.I."/>
            <person name="Rusch D."/>
            <person name="Podicherti R."/>
            <person name="Tsui H.-C.T."/>
            <person name="Winkler M.E."/>
        </authorList>
    </citation>
    <scope>NUCLEOTIDE SEQUENCE</scope>
</reference>
<evidence type="ECO:0000256" key="1">
    <source>
        <dbReference type="ARBA" id="ARBA00001947"/>
    </source>
</evidence>
<sequence length="236" mass="25741">LPITPKQIAEASIDAAKVGAAVAHIHVREPAGKPSRKLEYYKEVADRIRSSDTDVIINFTTGMGGDFEVGEGKDPLNPVGSNTDMIHALDRLEHVEELLPEICTLDCGSLNFGDSNMTFIHTPVQLRAAAKRMQDLGIKPEMEAFEMGHLWFANQLYKEGLVDSPPLYQICLGIPWGAPATTASMKVMADMIPEEANWAGFGIGRHQMPMVAQSVILGGNVRVGLEDNLYLEKGVL</sequence>
<dbReference type="Pfam" id="PF05853">
    <property type="entry name" value="BKACE"/>
    <property type="match status" value="1"/>
</dbReference>
<dbReference type="AlphaFoldDB" id="A0A383DEW4"/>